<dbReference type="Gene3D" id="2.60.120.260">
    <property type="entry name" value="Galactose-binding domain-like"/>
    <property type="match status" value="2"/>
</dbReference>
<gene>
    <name evidence="3" type="ORF">GGX14DRAFT_692174</name>
</gene>
<feature type="region of interest" description="Disordered" evidence="1">
    <location>
        <begin position="268"/>
        <end position="290"/>
    </location>
</feature>
<comment type="caution">
    <text evidence="3">The sequence shown here is derived from an EMBL/GenBank/DDBJ whole genome shotgun (WGS) entry which is preliminary data.</text>
</comment>
<keyword evidence="4" id="KW-1185">Reference proteome</keyword>
<proteinExistence type="predicted"/>
<name>A0AAD7E5Y0_9AGAR</name>
<keyword evidence="2" id="KW-1133">Transmembrane helix</keyword>
<evidence type="ECO:0000313" key="4">
    <source>
        <dbReference type="Proteomes" id="UP001219525"/>
    </source>
</evidence>
<sequence length="474" mass="50474">MAKLNVTIDDSSPLITYQGDWTQNATLSDAYRGTYSYTESQNASATVVFMGNWIAVNGSRNPSHGNYKVTLDGMSYQFNGWASEDTPFTESLFTSPALRDGNHTLIISNDGWTTLDIDSISWSCNLGPHNASNSSLLNVTTDDSAPAFTWLPQGSWNMNPNLTSFSESTGHSTSQVNASVNYTFSGNRDAVSIYGTTGPGNSRYSVSRADQPRKEFTANRSISSSQVLLYFGQNFGPGMNHTVTLVNETPGLLQIDYAVVHTANVSRALSQPSSSQSSPSPTGTPILPADLPPHKGISAGAIAAAGSIAALIFVLLLVAVWLLLRRNKTLWMRLQRGYMVQSQFDVYSPPNGITPLIYSDSSGARARKADGFPANDDESFEAGSPLLDRAVTMQSEFSASTLVADAGSDMTQVNQPHGLKPVPAAASCNEIGDVANKSLAVTATSVEPDALVPFSTSVALTVYTTSAPRGHGVL</sequence>
<evidence type="ECO:0000313" key="3">
    <source>
        <dbReference type="EMBL" id="KAJ7230464.1"/>
    </source>
</evidence>
<evidence type="ECO:0008006" key="5">
    <source>
        <dbReference type="Google" id="ProtNLM"/>
    </source>
</evidence>
<evidence type="ECO:0000256" key="2">
    <source>
        <dbReference type="SAM" id="Phobius"/>
    </source>
</evidence>
<dbReference type="AlphaFoldDB" id="A0AAD7E5Y0"/>
<organism evidence="3 4">
    <name type="scientific">Mycena pura</name>
    <dbReference type="NCBI Taxonomy" id="153505"/>
    <lineage>
        <taxon>Eukaryota</taxon>
        <taxon>Fungi</taxon>
        <taxon>Dikarya</taxon>
        <taxon>Basidiomycota</taxon>
        <taxon>Agaricomycotina</taxon>
        <taxon>Agaricomycetes</taxon>
        <taxon>Agaricomycetidae</taxon>
        <taxon>Agaricales</taxon>
        <taxon>Marasmiineae</taxon>
        <taxon>Mycenaceae</taxon>
        <taxon>Mycena</taxon>
    </lineage>
</organism>
<accession>A0AAD7E5Y0</accession>
<dbReference type="Proteomes" id="UP001219525">
    <property type="component" value="Unassembled WGS sequence"/>
</dbReference>
<reference evidence="3" key="1">
    <citation type="submission" date="2023-03" db="EMBL/GenBank/DDBJ databases">
        <title>Massive genome expansion in bonnet fungi (Mycena s.s.) driven by repeated elements and novel gene families across ecological guilds.</title>
        <authorList>
            <consortium name="Lawrence Berkeley National Laboratory"/>
            <person name="Harder C.B."/>
            <person name="Miyauchi S."/>
            <person name="Viragh M."/>
            <person name="Kuo A."/>
            <person name="Thoen E."/>
            <person name="Andreopoulos B."/>
            <person name="Lu D."/>
            <person name="Skrede I."/>
            <person name="Drula E."/>
            <person name="Henrissat B."/>
            <person name="Morin E."/>
            <person name="Kohler A."/>
            <person name="Barry K."/>
            <person name="LaButti K."/>
            <person name="Morin E."/>
            <person name="Salamov A."/>
            <person name="Lipzen A."/>
            <person name="Mereny Z."/>
            <person name="Hegedus B."/>
            <person name="Baldrian P."/>
            <person name="Stursova M."/>
            <person name="Weitz H."/>
            <person name="Taylor A."/>
            <person name="Grigoriev I.V."/>
            <person name="Nagy L.G."/>
            <person name="Martin F."/>
            <person name="Kauserud H."/>
        </authorList>
    </citation>
    <scope>NUCLEOTIDE SEQUENCE</scope>
    <source>
        <strain evidence="3">9144</strain>
    </source>
</reference>
<feature type="transmembrane region" description="Helical" evidence="2">
    <location>
        <begin position="301"/>
        <end position="324"/>
    </location>
</feature>
<keyword evidence="2" id="KW-0472">Membrane</keyword>
<dbReference type="EMBL" id="JARJCW010000001">
    <property type="protein sequence ID" value="KAJ7230464.1"/>
    <property type="molecule type" value="Genomic_DNA"/>
</dbReference>
<keyword evidence="2" id="KW-0812">Transmembrane</keyword>
<evidence type="ECO:0000256" key="1">
    <source>
        <dbReference type="SAM" id="MobiDB-lite"/>
    </source>
</evidence>
<protein>
    <recommendedName>
        <fullName evidence="5">Transmembrane protein</fullName>
    </recommendedName>
</protein>
<feature type="compositionally biased region" description="Low complexity" evidence="1">
    <location>
        <begin position="270"/>
        <end position="281"/>
    </location>
</feature>